<evidence type="ECO:0000313" key="3">
    <source>
        <dbReference type="Proteomes" id="UP000292447"/>
    </source>
</evidence>
<dbReference type="Proteomes" id="UP000292447">
    <property type="component" value="Chromosome II"/>
</dbReference>
<dbReference type="GO" id="GO:0003712">
    <property type="term" value="F:transcription coregulator activity"/>
    <property type="evidence" value="ECO:0007669"/>
    <property type="project" value="InterPro"/>
</dbReference>
<proteinExistence type="predicted"/>
<keyword evidence="3" id="KW-1185">Reference proteome</keyword>
<reference evidence="3" key="1">
    <citation type="submission" date="2019-03" db="EMBL/GenBank/DDBJ databases">
        <title>Snf2 controls pulcherriminic acid biosynthesis and connects pigmentation and antifungal activity of the yeast Metschnikowia pulcherrima.</title>
        <authorList>
            <person name="Gore-Lloyd D."/>
            <person name="Sumann I."/>
            <person name="Brachmann A.O."/>
            <person name="Schneeberger K."/>
            <person name="Ortiz-Merino R.A."/>
            <person name="Moreno-Beltran M."/>
            <person name="Schlaefli M."/>
            <person name="Kirner P."/>
            <person name="Santos Kron A."/>
            <person name="Wolfe K.H."/>
            <person name="Piel J."/>
            <person name="Ahrens C.H."/>
            <person name="Henk D."/>
            <person name="Freimoser F.M."/>
        </authorList>
    </citation>
    <scope>NUCLEOTIDE SEQUENCE [LARGE SCALE GENOMIC DNA]</scope>
    <source>
        <strain evidence="3">APC 1.2</strain>
    </source>
</reference>
<feature type="region of interest" description="Disordered" evidence="1">
    <location>
        <begin position="47"/>
        <end position="275"/>
    </location>
</feature>
<dbReference type="STRING" id="2163413.A0A4V1ADZ2"/>
<dbReference type="PANTHER" id="PTHR28057:SF1">
    <property type="entry name" value="PROTEIN IFH1-RELATED"/>
    <property type="match status" value="1"/>
</dbReference>
<evidence type="ECO:0000313" key="2">
    <source>
        <dbReference type="EMBL" id="QBM87403.1"/>
    </source>
</evidence>
<feature type="compositionally biased region" description="Polar residues" evidence="1">
    <location>
        <begin position="439"/>
        <end position="463"/>
    </location>
</feature>
<feature type="compositionally biased region" description="Acidic residues" evidence="1">
    <location>
        <begin position="316"/>
        <end position="327"/>
    </location>
</feature>
<gene>
    <name evidence="2" type="primary">MPUL0B06050</name>
    <name evidence="2" type="ORF">METSCH_B06050</name>
</gene>
<organism evidence="2 3">
    <name type="scientific">Metschnikowia aff. pulcherrima</name>
    <dbReference type="NCBI Taxonomy" id="2163413"/>
    <lineage>
        <taxon>Eukaryota</taxon>
        <taxon>Fungi</taxon>
        <taxon>Dikarya</taxon>
        <taxon>Ascomycota</taxon>
        <taxon>Saccharomycotina</taxon>
        <taxon>Pichiomycetes</taxon>
        <taxon>Metschnikowiaceae</taxon>
        <taxon>Metschnikowia</taxon>
    </lineage>
</organism>
<feature type="compositionally biased region" description="Basic and acidic residues" evidence="1">
    <location>
        <begin position="306"/>
        <end position="315"/>
    </location>
</feature>
<dbReference type="GO" id="GO:0060962">
    <property type="term" value="P:regulation of ribosomal protein gene transcription by RNA polymerase II"/>
    <property type="evidence" value="ECO:0007669"/>
    <property type="project" value="InterPro"/>
</dbReference>
<dbReference type="InterPro" id="IPR018837">
    <property type="entry name" value="TF_CRF1/IFH1"/>
</dbReference>
<dbReference type="Pfam" id="PF10380">
    <property type="entry name" value="CRF1"/>
    <property type="match status" value="1"/>
</dbReference>
<name>A0A4V1ADZ2_9ASCO</name>
<feature type="region of interest" description="Disordered" evidence="1">
    <location>
        <begin position="594"/>
        <end position="621"/>
    </location>
</feature>
<feature type="compositionally biased region" description="Basic residues" evidence="1">
    <location>
        <begin position="527"/>
        <end position="538"/>
    </location>
</feature>
<dbReference type="AlphaFoldDB" id="A0A4V1ADZ2"/>
<feature type="compositionally biased region" description="Basic and acidic residues" evidence="1">
    <location>
        <begin position="248"/>
        <end position="263"/>
    </location>
</feature>
<feature type="compositionally biased region" description="Basic residues" evidence="1">
    <location>
        <begin position="264"/>
        <end position="274"/>
    </location>
</feature>
<dbReference type="PANTHER" id="PTHR28057">
    <property type="entry name" value="PROTEIN IFH1-RELATED"/>
    <property type="match status" value="1"/>
</dbReference>
<feature type="region of interest" description="Disordered" evidence="1">
    <location>
        <begin position="388"/>
        <end position="410"/>
    </location>
</feature>
<feature type="compositionally biased region" description="Low complexity" evidence="1">
    <location>
        <begin position="49"/>
        <end position="60"/>
    </location>
</feature>
<feature type="region of interest" description="Disordered" evidence="1">
    <location>
        <begin position="439"/>
        <end position="492"/>
    </location>
</feature>
<accession>A0A4V1ADZ2</accession>
<feature type="region of interest" description="Disordered" evidence="1">
    <location>
        <begin position="1"/>
        <end position="29"/>
    </location>
</feature>
<feature type="region of interest" description="Disordered" evidence="1">
    <location>
        <begin position="519"/>
        <end position="548"/>
    </location>
</feature>
<dbReference type="EMBL" id="CP034457">
    <property type="protein sequence ID" value="QBM87403.1"/>
    <property type="molecule type" value="Genomic_DNA"/>
</dbReference>
<feature type="compositionally biased region" description="Acidic residues" evidence="1">
    <location>
        <begin position="208"/>
        <end position="229"/>
    </location>
</feature>
<protein>
    <submittedName>
        <fullName evidence="2">Transcription factor CRF1</fullName>
    </submittedName>
</protein>
<feature type="compositionally biased region" description="Acidic residues" evidence="1">
    <location>
        <begin position="472"/>
        <end position="492"/>
    </location>
</feature>
<sequence length="859" mass="95977">MARTARKGGPLGPKSSISQKLNPRFYLAPKSGGKHINAYQFNQNHSRRLSLAESTSSESSDGLAGKGHYKHKRSNSGSDSDSSLTAMSEEHENAASRKGSVLFESTDVPSAIRNISRSQKSGKAAYSARPSKALKTARKAVSGKSLYYPAASSSEGELADEDDGVEIGADLQSIVGEEDEDDDNTVGLEAIYSMVGGNNSYMSSNSEDSNDDDSPDDEGDSSSSDDSEVDFVRLQVERRKNINTSGQKVEKERKPKDTLSLEKTKKRRKSSIYRRRSEVPFPEDLNFKFEFDDPAPEVAVGEESSDDRPLAKMAKEEEEEDLGEEVMNDNNNQTFDFHFDQPLIDVPKINEEELNSDDEYDFDDNDLLATLQADNDLEEFITDSKSDFPKVRQGSLSSMNDEENEESFLKEEEKYLVNEFEMNGFDDDDMDAERMETTRAVNSFNEMDNSSAKNSQALQYASSSDERSHDSFDEEEDEAGEYDYDEEDGDDYVDFIDFDLPFFDEANAEADGVKEITSLSSKSGQVKQKKAHFPKRKKGPLESEGEDEDDSYLWNYFFSSDAETYSGSEIDQYDADEQLVLEEVFRQNLEDRKKQLEHESSMEPVDSEQDQAYDSGESTDVDLSLPAPAADNGVGSKLAKEVLSSKTADYRPPVLGTWAAIDSKPFGIIDGLSTRTLNSNGTTKNPRTRNWKAFSFKNSTEDLAIELEELLNVSELDNDDENDVRIWRDFNNNKKHVPLGAFRNKAHITHPIVVAEPMTNYNVSKTTNFNRKRRYSNSQVKAKLALRHLQNPPAPAVSTSLSKDLNLPSKLKLRRASIADAVSEGYRPTKSGLFSENVLADVEEVLGEDRDFMALVTGL</sequence>
<feature type="region of interest" description="Disordered" evidence="1">
    <location>
        <begin position="295"/>
        <end position="337"/>
    </location>
</feature>
<evidence type="ECO:0000256" key="1">
    <source>
        <dbReference type="SAM" id="MobiDB-lite"/>
    </source>
</evidence>